<name>A0ABP1EZN0_9FLAO</name>
<evidence type="ECO:0000313" key="1">
    <source>
        <dbReference type="EMBL" id="CAL2101589.1"/>
    </source>
</evidence>
<evidence type="ECO:0000313" key="2">
    <source>
        <dbReference type="Proteomes" id="UP001497527"/>
    </source>
</evidence>
<dbReference type="RefSeq" id="WP_348715249.1">
    <property type="nucleotide sequence ID" value="NZ_CAXJIO010000010.1"/>
</dbReference>
<protein>
    <submittedName>
        <fullName evidence="1">Uncharacterized protein</fullName>
    </submittedName>
</protein>
<sequence>MIVSMQGNWSIGIKAKQASYPQRFIVSGASSGNGTYDATTNMSPIIVTGDQWSISIEHNPGSGFMLSDTRLKFPRKIGNDYVFNIESNDSGGDKDFNDLILECKSAALINDYMIYGNVTLYSGLCLINPCFRKWFVIDTYEQLIEALKIDRLREIIEKYYPERIPGDIINPPFPPIPPLPQPDPVPDFKPIMINVVDEVQMPAQEINIYKRISQKTEITKTKKSVDNPDLLSSNFMLESSALKANISNNLQVIDIKDRLELAKSIDFSRFRCETEVGANLTLSFEEYDRTTSELAGGSYTGNGHRKKLGDAITDMHGNYLFKFKHGFWDKLKDIFQDSAPGETSTTQLKPDIIVKIQDSFNPSKTVFETAPRFNVNNLQRINLCLPKSKIETTGPLCFNGNLVGSLGNVFIGGNQNTLAQTNPAILKREGYSNHLHADGKITVKNSQAGFSIDCASWAGTVDFHGCMYNAERAEDDPIIRHYTIRYRKPGNPWQFVKQVYRHPQFSKRSLPNYHGDLVGPFSTMLKVDGGSAIAVPAYKCIQTEVFLGDASGNRIDWEFSRLDRYIRLNTNIYDQDTPGTVYFLIEGYDVNGNQIPAARDMVALFIHNKPLGFGIGSVSFAGDVEKVPCGLFRLTNSQMKIPLNISIKANDPYGFVDNYKLSMSKCPAPNIKVNVLSPSVITGDKTGEIDSGNNPSNTDPICPGYRGTIDKFGTNDFVNIQLKPSNDEAGWMRPGEQFVVISGALTAAKRVTNGYNSGLETSRYKRHYSFYIERKTS</sequence>
<dbReference type="Proteomes" id="UP001497527">
    <property type="component" value="Unassembled WGS sequence"/>
</dbReference>
<organism evidence="1 2">
    <name type="scientific">Tenacibaculum polynesiense</name>
    <dbReference type="NCBI Taxonomy" id="3137857"/>
    <lineage>
        <taxon>Bacteria</taxon>
        <taxon>Pseudomonadati</taxon>
        <taxon>Bacteroidota</taxon>
        <taxon>Flavobacteriia</taxon>
        <taxon>Flavobacteriales</taxon>
        <taxon>Flavobacteriaceae</taxon>
        <taxon>Tenacibaculum</taxon>
    </lineage>
</organism>
<proteinExistence type="predicted"/>
<keyword evidence="2" id="KW-1185">Reference proteome</keyword>
<comment type="caution">
    <text evidence="1">The sequence shown here is derived from an EMBL/GenBank/DDBJ whole genome shotgun (WGS) entry which is preliminary data.</text>
</comment>
<accession>A0ABP1EZN0</accession>
<reference evidence="1 2" key="1">
    <citation type="submission" date="2024-05" db="EMBL/GenBank/DDBJ databases">
        <authorList>
            <person name="Duchaud E."/>
        </authorList>
    </citation>
    <scope>NUCLEOTIDE SEQUENCE [LARGE SCALE GENOMIC DNA]</scope>
    <source>
        <strain evidence="1">Ena-SAMPLE-TAB-13-05-2024-13:56:06:370-140308</strain>
    </source>
</reference>
<gene>
    <name evidence="1" type="ORF">T190423A01A_10152</name>
</gene>
<dbReference type="EMBL" id="CAXJIO010000010">
    <property type="protein sequence ID" value="CAL2101589.1"/>
    <property type="molecule type" value="Genomic_DNA"/>
</dbReference>